<dbReference type="InterPro" id="IPR014756">
    <property type="entry name" value="Ig_E-set"/>
</dbReference>
<evidence type="ECO:0000256" key="4">
    <source>
        <dbReference type="SAM" id="SignalP"/>
    </source>
</evidence>
<comment type="similarity">
    <text evidence="2">Belongs to the NPC2 family.</text>
</comment>
<dbReference type="SMART" id="SM00737">
    <property type="entry name" value="ML"/>
    <property type="match status" value="1"/>
</dbReference>
<dbReference type="FunFam" id="2.60.40.770:FF:000001">
    <property type="entry name" value="NPC intracellular cholesterol transporter 2"/>
    <property type="match status" value="1"/>
</dbReference>
<proteinExistence type="inferred from homology"/>
<dbReference type="GO" id="GO:0005576">
    <property type="term" value="C:extracellular region"/>
    <property type="evidence" value="ECO:0007669"/>
    <property type="project" value="UniProtKB-SubCell"/>
</dbReference>
<dbReference type="STRING" id="147828.A0A4S2M5S8"/>
<keyword evidence="3" id="KW-0964">Secreted</keyword>
<dbReference type="InterPro" id="IPR003172">
    <property type="entry name" value="ML_dom"/>
</dbReference>
<sequence>MQYFKLFTCGLLLCLSLVTDSLNYRDCGSRDVSVMTLRISSCNNEPCLLVRGKTVRIEIEFLALNNVDAEISEIRGSSGHGPPVLQFPEGGICAHLTPPCPIEKRKFYALIYRPKVNEKSTPGPQTVRFELVYRDGAKFMCIEIPVRVA</sequence>
<evidence type="ECO:0000256" key="3">
    <source>
        <dbReference type="ARBA" id="ARBA00022525"/>
    </source>
</evidence>
<dbReference type="EMBL" id="SJOL01006065">
    <property type="protein sequence ID" value="TGZ69397.1"/>
    <property type="molecule type" value="Genomic_DNA"/>
</dbReference>
<comment type="subcellular location">
    <subcellularLocation>
        <location evidence="1">Secreted</location>
    </subcellularLocation>
</comment>
<protein>
    <recommendedName>
        <fullName evidence="5">MD-2-related lipid-recognition domain-containing protein</fullName>
    </recommendedName>
</protein>
<feature type="signal peptide" evidence="4">
    <location>
        <begin position="1"/>
        <end position="21"/>
    </location>
</feature>
<feature type="chain" id="PRO_5020593561" description="MD-2-related lipid-recognition domain-containing protein" evidence="4">
    <location>
        <begin position="22"/>
        <end position="149"/>
    </location>
</feature>
<dbReference type="Proteomes" id="UP000308267">
    <property type="component" value="Unassembled WGS sequence"/>
</dbReference>
<accession>A0A4S2M5S8</accession>
<dbReference type="AlphaFoldDB" id="A0A4S2M5S8"/>
<evidence type="ECO:0000259" key="5">
    <source>
        <dbReference type="SMART" id="SM00737"/>
    </source>
</evidence>
<evidence type="ECO:0000313" key="6">
    <source>
        <dbReference type="EMBL" id="TGZ69397.1"/>
    </source>
</evidence>
<keyword evidence="7" id="KW-1185">Reference proteome</keyword>
<gene>
    <name evidence="6" type="ORF">CRM22_003756</name>
</gene>
<keyword evidence="4" id="KW-0732">Signal</keyword>
<dbReference type="OrthoDB" id="6267013at2759"/>
<reference evidence="6 7" key="1">
    <citation type="journal article" date="2019" name="BMC Genomics">
        <title>New insights from Opisthorchis felineus genome: update on genomics of the epidemiologically important liver flukes.</title>
        <authorList>
            <person name="Ershov N.I."/>
            <person name="Mordvinov V.A."/>
            <person name="Prokhortchouk E.B."/>
            <person name="Pakharukova M.Y."/>
            <person name="Gunbin K.V."/>
            <person name="Ustyantsev K."/>
            <person name="Genaev M.A."/>
            <person name="Blinov A.G."/>
            <person name="Mazur A."/>
            <person name="Boulygina E."/>
            <person name="Tsygankova S."/>
            <person name="Khrameeva E."/>
            <person name="Chekanov N."/>
            <person name="Fan G."/>
            <person name="Xiao A."/>
            <person name="Zhang H."/>
            <person name="Xu X."/>
            <person name="Yang H."/>
            <person name="Solovyev V."/>
            <person name="Lee S.M."/>
            <person name="Liu X."/>
            <person name="Afonnikov D.A."/>
            <person name="Skryabin K.G."/>
        </authorList>
    </citation>
    <scope>NUCLEOTIDE SEQUENCE [LARGE SCALE GENOMIC DNA]</scope>
    <source>
        <strain evidence="6">AK-0245</strain>
        <tissue evidence="6">Whole organism</tissue>
    </source>
</reference>
<dbReference type="SUPFAM" id="SSF81296">
    <property type="entry name" value="E set domains"/>
    <property type="match status" value="1"/>
</dbReference>
<feature type="domain" description="MD-2-related lipid-recognition" evidence="5">
    <location>
        <begin position="24"/>
        <end position="146"/>
    </location>
</feature>
<organism evidence="6 7">
    <name type="scientific">Opisthorchis felineus</name>
    <dbReference type="NCBI Taxonomy" id="147828"/>
    <lineage>
        <taxon>Eukaryota</taxon>
        <taxon>Metazoa</taxon>
        <taxon>Spiralia</taxon>
        <taxon>Lophotrochozoa</taxon>
        <taxon>Platyhelminthes</taxon>
        <taxon>Trematoda</taxon>
        <taxon>Digenea</taxon>
        <taxon>Opisthorchiida</taxon>
        <taxon>Opisthorchiata</taxon>
        <taxon>Opisthorchiidae</taxon>
        <taxon>Opisthorchis</taxon>
    </lineage>
</organism>
<name>A0A4S2M5S8_OPIFE</name>
<evidence type="ECO:0000256" key="1">
    <source>
        <dbReference type="ARBA" id="ARBA00004613"/>
    </source>
</evidence>
<dbReference type="Gene3D" id="2.60.40.770">
    <property type="match status" value="1"/>
</dbReference>
<dbReference type="Pfam" id="PF02221">
    <property type="entry name" value="E1_DerP2_DerF2"/>
    <property type="match status" value="1"/>
</dbReference>
<evidence type="ECO:0000313" key="7">
    <source>
        <dbReference type="Proteomes" id="UP000308267"/>
    </source>
</evidence>
<comment type="caution">
    <text evidence="6">The sequence shown here is derived from an EMBL/GenBank/DDBJ whole genome shotgun (WGS) entry which is preliminary data.</text>
</comment>
<evidence type="ECO:0000256" key="2">
    <source>
        <dbReference type="ARBA" id="ARBA00006370"/>
    </source>
</evidence>